<sequence>MRSRREIGDNMLSFSKTEYRSGRDTETVDDVDVPSVDYIMNCPLSRFIHFAANEAKSEASKGDNPSWKQAMNGPFKKEYWEAAVKEGTWAFKCKRFPDGLIKKFKARFCARGDQQLEGADFFETYAPVVQWTTVRLMLILEFYSNSSRNKVM</sequence>
<protein>
    <recommendedName>
        <fullName evidence="3">Reverse transcriptase Ty1/copia-type domain-containing protein</fullName>
    </recommendedName>
</protein>
<dbReference type="eggNOG" id="KOG0017">
    <property type="taxonomic scope" value="Eukaryota"/>
</dbReference>
<comment type="caution">
    <text evidence="1">The sequence shown here is derived from an EMBL/GenBank/DDBJ whole genome shotgun (WGS) entry which is preliminary data.</text>
</comment>
<accession>K0TH52</accession>
<name>K0TH52_THAOC</name>
<gene>
    <name evidence="1" type="ORF">THAOC_01524</name>
</gene>
<dbReference type="Proteomes" id="UP000266841">
    <property type="component" value="Unassembled WGS sequence"/>
</dbReference>
<dbReference type="OrthoDB" id="193186at2759"/>
<proteinExistence type="predicted"/>
<evidence type="ECO:0000313" key="1">
    <source>
        <dbReference type="EMBL" id="EJK76700.1"/>
    </source>
</evidence>
<dbReference type="EMBL" id="AGNL01001824">
    <property type="protein sequence ID" value="EJK76700.1"/>
    <property type="molecule type" value="Genomic_DNA"/>
</dbReference>
<keyword evidence="2" id="KW-1185">Reference proteome</keyword>
<evidence type="ECO:0000313" key="2">
    <source>
        <dbReference type="Proteomes" id="UP000266841"/>
    </source>
</evidence>
<organism evidence="1 2">
    <name type="scientific">Thalassiosira oceanica</name>
    <name type="common">Marine diatom</name>
    <dbReference type="NCBI Taxonomy" id="159749"/>
    <lineage>
        <taxon>Eukaryota</taxon>
        <taxon>Sar</taxon>
        <taxon>Stramenopiles</taxon>
        <taxon>Ochrophyta</taxon>
        <taxon>Bacillariophyta</taxon>
        <taxon>Coscinodiscophyceae</taxon>
        <taxon>Thalassiosirophycidae</taxon>
        <taxon>Thalassiosirales</taxon>
        <taxon>Thalassiosiraceae</taxon>
        <taxon>Thalassiosira</taxon>
    </lineage>
</organism>
<reference evidence="1 2" key="1">
    <citation type="journal article" date="2012" name="Genome Biol.">
        <title>Genome and low-iron response of an oceanic diatom adapted to chronic iron limitation.</title>
        <authorList>
            <person name="Lommer M."/>
            <person name="Specht M."/>
            <person name="Roy A.S."/>
            <person name="Kraemer L."/>
            <person name="Andreson R."/>
            <person name="Gutowska M.A."/>
            <person name="Wolf J."/>
            <person name="Bergner S.V."/>
            <person name="Schilhabel M.B."/>
            <person name="Klostermeier U.C."/>
            <person name="Beiko R.G."/>
            <person name="Rosenstiel P."/>
            <person name="Hippler M."/>
            <person name="Laroche J."/>
        </authorList>
    </citation>
    <scope>NUCLEOTIDE SEQUENCE [LARGE SCALE GENOMIC DNA]</scope>
    <source>
        <strain evidence="1 2">CCMP1005</strain>
    </source>
</reference>
<dbReference type="AlphaFoldDB" id="K0TH52"/>
<evidence type="ECO:0008006" key="3">
    <source>
        <dbReference type="Google" id="ProtNLM"/>
    </source>
</evidence>